<gene>
    <name evidence="11" type="primary">CDF3</name>
    <name evidence="11" type="ORF">AXF42_Ash003305</name>
</gene>
<dbReference type="GO" id="GO:0008270">
    <property type="term" value="F:zinc ion binding"/>
    <property type="evidence" value="ECO:0007669"/>
    <property type="project" value="UniProtKB-KW"/>
</dbReference>
<dbReference type="GO" id="GO:0003677">
    <property type="term" value="F:DNA binding"/>
    <property type="evidence" value="ECO:0007669"/>
    <property type="project" value="UniProtKB-UniRule"/>
</dbReference>
<keyword evidence="2 8" id="KW-0863">Zinc-finger</keyword>
<keyword evidence="4" id="KW-0805">Transcription regulation</keyword>
<keyword evidence="5 8" id="KW-0238">DNA-binding</keyword>
<evidence type="ECO:0000313" key="12">
    <source>
        <dbReference type="Proteomes" id="UP000236161"/>
    </source>
</evidence>
<dbReference type="PROSITE" id="PS01361">
    <property type="entry name" value="ZF_DOF_1"/>
    <property type="match status" value="1"/>
</dbReference>
<evidence type="ECO:0000256" key="5">
    <source>
        <dbReference type="ARBA" id="ARBA00023125"/>
    </source>
</evidence>
<dbReference type="AlphaFoldDB" id="A0A2I0BFR8"/>
<feature type="compositionally biased region" description="Basic and acidic residues" evidence="9">
    <location>
        <begin position="35"/>
        <end position="58"/>
    </location>
</feature>
<dbReference type="Proteomes" id="UP000236161">
    <property type="component" value="Unassembled WGS sequence"/>
</dbReference>
<evidence type="ECO:0000256" key="7">
    <source>
        <dbReference type="ARBA" id="ARBA00023242"/>
    </source>
</evidence>
<evidence type="ECO:0000256" key="1">
    <source>
        <dbReference type="ARBA" id="ARBA00022723"/>
    </source>
</evidence>
<evidence type="ECO:0000256" key="3">
    <source>
        <dbReference type="ARBA" id="ARBA00022833"/>
    </source>
</evidence>
<dbReference type="STRING" id="1088818.A0A2I0BFR8"/>
<proteinExistence type="predicted"/>
<comment type="subcellular location">
    <subcellularLocation>
        <location evidence="8">Nucleus</location>
    </subcellularLocation>
</comment>
<feature type="domain" description="Dof-type" evidence="10">
    <location>
        <begin position="99"/>
        <end position="153"/>
    </location>
</feature>
<feature type="compositionally biased region" description="Basic and acidic residues" evidence="9">
    <location>
        <begin position="72"/>
        <end position="84"/>
    </location>
</feature>
<evidence type="ECO:0000256" key="2">
    <source>
        <dbReference type="ARBA" id="ARBA00022771"/>
    </source>
</evidence>
<sequence>MSENREPAIKLFGKRIRLPFEGEAPMAAGDGGGGNDEKASSNEEANHRAEKARSPHEEVENEPAIFTEEEGKEPKYDEQQKESGRNQQAKPLKKPDRILPCPRCNSMETKFCYFNNYNVNQPRHFCKNCQRYWTAGGSMRNVPVGAGRRKSKSSALNHHYRHINLPNATVLNFGSDPPLSESVASVLNLAEKATKNRTRNGTHPAENGEEQSSRSSMVTGSNSSEEANEEARSNSQGFHNFNGIPWPYSWSHPLPFCSSSFPVPFYPLAAYWGIPCLSPPPSSSPTLGKHSREEKSFWVPKTLRIDSPEKAAKCSLWAALGFKNDKAEFLSNSELKAHSQVLQANPAALSRSLNFQESS</sequence>
<name>A0A2I0BFR8_9ASPA</name>
<keyword evidence="6" id="KW-0804">Transcription</keyword>
<dbReference type="InterPro" id="IPR045174">
    <property type="entry name" value="Dof"/>
</dbReference>
<dbReference type="EMBL" id="KZ451885">
    <property type="protein sequence ID" value="PKA66650.1"/>
    <property type="molecule type" value="Genomic_DNA"/>
</dbReference>
<organism evidence="11 12">
    <name type="scientific">Apostasia shenzhenica</name>
    <dbReference type="NCBI Taxonomy" id="1088818"/>
    <lineage>
        <taxon>Eukaryota</taxon>
        <taxon>Viridiplantae</taxon>
        <taxon>Streptophyta</taxon>
        <taxon>Embryophyta</taxon>
        <taxon>Tracheophyta</taxon>
        <taxon>Spermatophyta</taxon>
        <taxon>Magnoliopsida</taxon>
        <taxon>Liliopsida</taxon>
        <taxon>Asparagales</taxon>
        <taxon>Orchidaceae</taxon>
        <taxon>Apostasioideae</taxon>
        <taxon>Apostasia</taxon>
    </lineage>
</organism>
<keyword evidence="1" id="KW-0479">Metal-binding</keyword>
<dbReference type="GO" id="GO:0003700">
    <property type="term" value="F:DNA-binding transcription factor activity"/>
    <property type="evidence" value="ECO:0007669"/>
    <property type="project" value="InterPro"/>
</dbReference>
<dbReference type="PANTHER" id="PTHR31089">
    <property type="entry name" value="CYCLIC DOF FACTOR 2"/>
    <property type="match status" value="1"/>
</dbReference>
<keyword evidence="3" id="KW-0862">Zinc</keyword>
<feature type="region of interest" description="Disordered" evidence="9">
    <location>
        <begin position="193"/>
        <end position="236"/>
    </location>
</feature>
<evidence type="ECO:0000313" key="11">
    <source>
        <dbReference type="EMBL" id="PKA66650.1"/>
    </source>
</evidence>
<feature type="region of interest" description="Disordered" evidence="9">
    <location>
        <begin position="1"/>
        <end position="96"/>
    </location>
</feature>
<accession>A0A2I0BFR8</accession>
<evidence type="ECO:0000256" key="4">
    <source>
        <dbReference type="ARBA" id="ARBA00023015"/>
    </source>
</evidence>
<reference evidence="11 12" key="1">
    <citation type="journal article" date="2017" name="Nature">
        <title>The Apostasia genome and the evolution of orchids.</title>
        <authorList>
            <person name="Zhang G.Q."/>
            <person name="Liu K.W."/>
            <person name="Li Z."/>
            <person name="Lohaus R."/>
            <person name="Hsiao Y.Y."/>
            <person name="Niu S.C."/>
            <person name="Wang J.Y."/>
            <person name="Lin Y.C."/>
            <person name="Xu Q."/>
            <person name="Chen L.J."/>
            <person name="Yoshida K."/>
            <person name="Fujiwara S."/>
            <person name="Wang Z.W."/>
            <person name="Zhang Y.Q."/>
            <person name="Mitsuda N."/>
            <person name="Wang M."/>
            <person name="Liu G.H."/>
            <person name="Pecoraro L."/>
            <person name="Huang H.X."/>
            <person name="Xiao X.J."/>
            <person name="Lin M."/>
            <person name="Wu X.Y."/>
            <person name="Wu W.L."/>
            <person name="Chen Y.Y."/>
            <person name="Chang S.B."/>
            <person name="Sakamoto S."/>
            <person name="Ohme-Takagi M."/>
            <person name="Yagi M."/>
            <person name="Zeng S.J."/>
            <person name="Shen C.Y."/>
            <person name="Yeh C.M."/>
            <person name="Luo Y.B."/>
            <person name="Tsai W.C."/>
            <person name="Van de Peer Y."/>
            <person name="Liu Z.J."/>
        </authorList>
    </citation>
    <scope>NUCLEOTIDE SEQUENCE [LARGE SCALE GENOMIC DNA]</scope>
    <source>
        <strain evidence="12">cv. Shenzhen</strain>
        <tissue evidence="11">Stem</tissue>
    </source>
</reference>
<dbReference type="OrthoDB" id="1927254at2759"/>
<evidence type="ECO:0000256" key="9">
    <source>
        <dbReference type="SAM" id="MobiDB-lite"/>
    </source>
</evidence>
<evidence type="ECO:0000256" key="6">
    <source>
        <dbReference type="ARBA" id="ARBA00023163"/>
    </source>
</evidence>
<dbReference type="InterPro" id="IPR003851">
    <property type="entry name" value="Znf_Dof"/>
</dbReference>
<dbReference type="GO" id="GO:0005634">
    <property type="term" value="C:nucleus"/>
    <property type="evidence" value="ECO:0007669"/>
    <property type="project" value="UniProtKB-SubCell"/>
</dbReference>
<evidence type="ECO:0000259" key="10">
    <source>
        <dbReference type="PROSITE" id="PS50884"/>
    </source>
</evidence>
<keyword evidence="7 8" id="KW-0539">Nucleus</keyword>
<dbReference type="Pfam" id="PF02701">
    <property type="entry name" value="Zn_ribbon_Dof"/>
    <property type="match status" value="1"/>
</dbReference>
<keyword evidence="12" id="KW-1185">Reference proteome</keyword>
<dbReference type="PROSITE" id="PS50884">
    <property type="entry name" value="ZF_DOF_2"/>
    <property type="match status" value="1"/>
</dbReference>
<protein>
    <submittedName>
        <fullName evidence="11">Cyclic dof factor 3</fullName>
    </submittedName>
</protein>
<evidence type="ECO:0000256" key="8">
    <source>
        <dbReference type="PROSITE-ProRule" id="PRU00071"/>
    </source>
</evidence>
<dbReference type="PANTHER" id="PTHR31089:SF75">
    <property type="entry name" value="CYCLIC DOF FACTOR 2"/>
    <property type="match status" value="1"/>
</dbReference>